<dbReference type="SUPFAM" id="SSF55979">
    <property type="entry name" value="DNA clamp"/>
    <property type="match status" value="2"/>
</dbReference>
<dbReference type="SMART" id="SM00422">
    <property type="entry name" value="HTH_MERR"/>
    <property type="match status" value="1"/>
</dbReference>
<feature type="region of interest" description="Disordered" evidence="2">
    <location>
        <begin position="327"/>
        <end position="359"/>
    </location>
</feature>
<keyword evidence="5" id="KW-1185">Reference proteome</keyword>
<comment type="caution">
    <text evidence="4">The sequence shown here is derived from an EMBL/GenBank/DDBJ whole genome shotgun (WGS) entry which is preliminary data.</text>
</comment>
<reference evidence="4 5" key="1">
    <citation type="journal article" date="2013" name="Stand. Genomic Sci.">
        <title>Genomic Encyclopedia of Type Strains, Phase I: The one thousand microbial genomes (KMG-I) project.</title>
        <authorList>
            <person name="Kyrpides N.C."/>
            <person name="Woyke T."/>
            <person name="Eisen J.A."/>
            <person name="Garrity G."/>
            <person name="Lilburn T.G."/>
            <person name="Beck B.J."/>
            <person name="Whitman W.B."/>
            <person name="Hugenholtz P."/>
            <person name="Klenk H.P."/>
        </authorList>
    </citation>
    <scope>NUCLEOTIDE SEQUENCE [LARGE SCALE GENOMIC DNA]</scope>
    <source>
        <strain evidence="4 5">DSM 45044</strain>
    </source>
</reference>
<dbReference type="EMBL" id="VLLL01000006">
    <property type="protein sequence ID" value="TWJ12806.1"/>
    <property type="molecule type" value="Genomic_DNA"/>
</dbReference>
<dbReference type="GO" id="GO:0008408">
    <property type="term" value="F:3'-5' exonuclease activity"/>
    <property type="evidence" value="ECO:0007669"/>
    <property type="project" value="InterPro"/>
</dbReference>
<feature type="domain" description="HTH merR-type" evidence="3">
    <location>
        <begin position="1"/>
        <end position="70"/>
    </location>
</feature>
<dbReference type="GO" id="GO:0009360">
    <property type="term" value="C:DNA polymerase III complex"/>
    <property type="evidence" value="ECO:0007669"/>
    <property type="project" value="InterPro"/>
</dbReference>
<evidence type="ECO:0000256" key="2">
    <source>
        <dbReference type="SAM" id="MobiDB-lite"/>
    </source>
</evidence>
<evidence type="ECO:0000259" key="3">
    <source>
        <dbReference type="PROSITE" id="PS50937"/>
    </source>
</evidence>
<dbReference type="PANTHER" id="PTHR30204:SF97">
    <property type="entry name" value="MERR FAMILY REGULATORY PROTEIN"/>
    <property type="match status" value="1"/>
</dbReference>
<dbReference type="InterPro" id="IPR047057">
    <property type="entry name" value="MerR_fam"/>
</dbReference>
<dbReference type="InterPro" id="IPR009061">
    <property type="entry name" value="DNA-bd_dom_put_sf"/>
</dbReference>
<organism evidence="4 5">
    <name type="scientific">Stackebrandtia albiflava</name>
    <dbReference type="NCBI Taxonomy" id="406432"/>
    <lineage>
        <taxon>Bacteria</taxon>
        <taxon>Bacillati</taxon>
        <taxon>Actinomycetota</taxon>
        <taxon>Actinomycetes</taxon>
        <taxon>Glycomycetales</taxon>
        <taxon>Glycomycetaceae</taxon>
        <taxon>Stackebrandtia</taxon>
    </lineage>
</organism>
<dbReference type="InterPro" id="IPR022637">
    <property type="entry name" value="DNA_polIII_beta_cen"/>
</dbReference>
<dbReference type="InterPro" id="IPR046938">
    <property type="entry name" value="DNA_clamp_sf"/>
</dbReference>
<dbReference type="Gene3D" id="3.10.150.10">
    <property type="entry name" value="DNA Polymerase III, subunit A, domain 2"/>
    <property type="match status" value="2"/>
</dbReference>
<protein>
    <submittedName>
        <fullName evidence="4">DNA-binding transcriptional MerR regulator</fullName>
    </submittedName>
</protein>
<dbReference type="PROSITE" id="PS50937">
    <property type="entry name" value="HTH_MERR_2"/>
    <property type="match status" value="1"/>
</dbReference>
<sequence length="359" mass="39282">MSIGVFARRSGLTSSALRFYADSGLLSPADVDPVTGYRYYAANQLERATTLRRLREISMPLATVEAVLAAGVDEAARLLDAHVARIEADAAAVRRKAAVIKSALGGDVPGLLIATLKGPVLASAVEQVLTATTYEPGMAVLAAVHVEASDEAVVLTATDRYRLSTRTLVPARPAEQTWAGTVDGNDLRTAASEVRRSPLVRIEVVPHGIRLRMPERNDRHCRTLPEDFPDHRSMWESLDDVTTRVTVSKDRLLRVLEEHPDEHVVLHVTDRHVNVLAPNDAHPAIALPADVTGEARRIRFEMTTLHPAVSTAIGPDVMLDLRRNDQPTTIRSADRGDLTTLAMPVTRDHPTRERRRGTS</sequence>
<proteinExistence type="predicted"/>
<dbReference type="GO" id="GO:0006260">
    <property type="term" value="P:DNA replication"/>
    <property type="evidence" value="ECO:0007669"/>
    <property type="project" value="InterPro"/>
</dbReference>
<keyword evidence="1 4" id="KW-0238">DNA-binding</keyword>
<name>A0A562V4J4_9ACTN</name>
<dbReference type="InterPro" id="IPR000551">
    <property type="entry name" value="MerR-type_HTH_dom"/>
</dbReference>
<dbReference type="SUPFAM" id="SSF46955">
    <property type="entry name" value="Putative DNA-binding domain"/>
    <property type="match status" value="1"/>
</dbReference>
<dbReference type="Proteomes" id="UP000321617">
    <property type="component" value="Unassembled WGS sequence"/>
</dbReference>
<dbReference type="Pfam" id="PF02767">
    <property type="entry name" value="DNA_pol3_beta_2"/>
    <property type="match status" value="1"/>
</dbReference>
<dbReference type="GO" id="GO:0003700">
    <property type="term" value="F:DNA-binding transcription factor activity"/>
    <property type="evidence" value="ECO:0007669"/>
    <property type="project" value="InterPro"/>
</dbReference>
<dbReference type="GO" id="GO:0003887">
    <property type="term" value="F:DNA-directed DNA polymerase activity"/>
    <property type="evidence" value="ECO:0007669"/>
    <property type="project" value="InterPro"/>
</dbReference>
<dbReference type="GO" id="GO:0003677">
    <property type="term" value="F:DNA binding"/>
    <property type="evidence" value="ECO:0007669"/>
    <property type="project" value="UniProtKB-KW"/>
</dbReference>
<dbReference type="Gene3D" id="1.10.1660.10">
    <property type="match status" value="1"/>
</dbReference>
<evidence type="ECO:0000256" key="1">
    <source>
        <dbReference type="ARBA" id="ARBA00023125"/>
    </source>
</evidence>
<accession>A0A562V4J4</accession>
<dbReference type="AlphaFoldDB" id="A0A562V4J4"/>
<evidence type="ECO:0000313" key="4">
    <source>
        <dbReference type="EMBL" id="TWJ12806.1"/>
    </source>
</evidence>
<dbReference type="Pfam" id="PF13411">
    <property type="entry name" value="MerR_1"/>
    <property type="match status" value="1"/>
</dbReference>
<dbReference type="PANTHER" id="PTHR30204">
    <property type="entry name" value="REDOX-CYCLING DRUG-SENSING TRANSCRIPTIONAL ACTIVATOR SOXR"/>
    <property type="match status" value="1"/>
</dbReference>
<gene>
    <name evidence="4" type="ORF">LX16_3572</name>
</gene>
<evidence type="ECO:0000313" key="5">
    <source>
        <dbReference type="Proteomes" id="UP000321617"/>
    </source>
</evidence>